<evidence type="ECO:0008006" key="3">
    <source>
        <dbReference type="Google" id="ProtNLM"/>
    </source>
</evidence>
<comment type="caution">
    <text evidence="1">The sequence shown here is derived from an EMBL/GenBank/DDBJ whole genome shotgun (WGS) entry which is preliminary data.</text>
</comment>
<dbReference type="EMBL" id="JANJYI010000009">
    <property type="protein sequence ID" value="KAK2634199.1"/>
    <property type="molecule type" value="Genomic_DNA"/>
</dbReference>
<dbReference type="PANTHER" id="PTHR47718">
    <property type="entry name" value="OS01G0519700 PROTEIN"/>
    <property type="match status" value="1"/>
</dbReference>
<dbReference type="Proteomes" id="UP001280121">
    <property type="component" value="Unassembled WGS sequence"/>
</dbReference>
<proteinExistence type="predicted"/>
<accession>A0AAD9WK69</accession>
<organism evidence="1 2">
    <name type="scientific">Dipteronia dyeriana</name>
    <dbReference type="NCBI Taxonomy" id="168575"/>
    <lineage>
        <taxon>Eukaryota</taxon>
        <taxon>Viridiplantae</taxon>
        <taxon>Streptophyta</taxon>
        <taxon>Embryophyta</taxon>
        <taxon>Tracheophyta</taxon>
        <taxon>Spermatophyta</taxon>
        <taxon>Magnoliopsida</taxon>
        <taxon>eudicotyledons</taxon>
        <taxon>Gunneridae</taxon>
        <taxon>Pentapetalae</taxon>
        <taxon>rosids</taxon>
        <taxon>malvids</taxon>
        <taxon>Sapindales</taxon>
        <taxon>Sapindaceae</taxon>
        <taxon>Hippocastanoideae</taxon>
        <taxon>Acereae</taxon>
        <taxon>Dipteronia</taxon>
    </lineage>
</organism>
<evidence type="ECO:0000313" key="2">
    <source>
        <dbReference type="Proteomes" id="UP001280121"/>
    </source>
</evidence>
<dbReference type="AlphaFoldDB" id="A0AAD9WK69"/>
<evidence type="ECO:0000313" key="1">
    <source>
        <dbReference type="EMBL" id="KAK2634199.1"/>
    </source>
</evidence>
<dbReference type="PANTHER" id="PTHR47718:SF17">
    <property type="entry name" value="PROTEIN FAR1-RELATED SEQUENCE 5-LIKE"/>
    <property type="match status" value="1"/>
</dbReference>
<reference evidence="1" key="1">
    <citation type="journal article" date="2023" name="Plant J.">
        <title>Genome sequences and population genomics provide insights into the demographic history, inbreeding, and mutation load of two 'living fossil' tree species of Dipteronia.</title>
        <authorList>
            <person name="Feng Y."/>
            <person name="Comes H.P."/>
            <person name="Chen J."/>
            <person name="Zhu S."/>
            <person name="Lu R."/>
            <person name="Zhang X."/>
            <person name="Li P."/>
            <person name="Qiu J."/>
            <person name="Olsen K.M."/>
            <person name="Qiu Y."/>
        </authorList>
    </citation>
    <scope>NUCLEOTIDE SEQUENCE</scope>
    <source>
        <strain evidence="1">KIB01</strain>
    </source>
</reference>
<protein>
    <recommendedName>
        <fullName evidence="3">Protein FAR1-RELATED SEQUENCE</fullName>
    </recommendedName>
</protein>
<keyword evidence="2" id="KW-1185">Reference proteome</keyword>
<name>A0AAD9WK69_9ROSI</name>
<sequence length="192" mass="21880">MEKNLGASEPWNLMVRPLRCRTIVVIAVFSPYRRSGVWTISHINLNHNHELAKAEERQFLKSDRKIPKTHGNIISSMVDAGVRPTQEYFYLASEVGGVENSGFTKKDLGKVTREPETEELAYLFQIGSLFKVPRGQFYAKAKNKLNFIIPSASRKDPVWKEEWILVGDDWGSSTFIEGNEFTVPTDFDDKPS</sequence>
<gene>
    <name evidence="1" type="ORF">Ddye_028991</name>
</gene>